<dbReference type="AlphaFoldDB" id="A0A1I1VJ24"/>
<name>A0A1I1VJ24_9RHOB</name>
<dbReference type="EMBL" id="FOMS01000003">
    <property type="protein sequence ID" value="SFD82038.1"/>
    <property type="molecule type" value="Genomic_DNA"/>
</dbReference>
<dbReference type="RefSeq" id="WP_149755091.1">
    <property type="nucleotide sequence ID" value="NZ_FOMS01000003.1"/>
</dbReference>
<reference evidence="1 2" key="1">
    <citation type="submission" date="2016-10" db="EMBL/GenBank/DDBJ databases">
        <authorList>
            <person name="Varghese N."/>
            <person name="Submissions S."/>
        </authorList>
    </citation>
    <scope>NUCLEOTIDE SEQUENCE [LARGE SCALE GENOMIC DNA]</scope>
    <source>
        <strain evidence="2">YIM D21,KCTC 23444,ACCC 10710</strain>
    </source>
</reference>
<dbReference type="OrthoDB" id="7869139at2"/>
<accession>A0A1I1VJ24</accession>
<evidence type="ECO:0000313" key="2">
    <source>
        <dbReference type="Proteomes" id="UP000325289"/>
    </source>
</evidence>
<proteinExistence type="predicted"/>
<organism evidence="1 2">
    <name type="scientific">Roseivivax sediminis</name>
    <dbReference type="NCBI Taxonomy" id="936889"/>
    <lineage>
        <taxon>Bacteria</taxon>
        <taxon>Pseudomonadati</taxon>
        <taxon>Pseudomonadota</taxon>
        <taxon>Alphaproteobacteria</taxon>
        <taxon>Rhodobacterales</taxon>
        <taxon>Roseobacteraceae</taxon>
        <taxon>Roseivivax</taxon>
    </lineage>
</organism>
<keyword evidence="2" id="KW-1185">Reference proteome</keyword>
<dbReference type="Proteomes" id="UP000325289">
    <property type="component" value="Unassembled WGS sequence"/>
</dbReference>
<protein>
    <submittedName>
        <fullName evidence="1">Uncharacterized protein</fullName>
    </submittedName>
</protein>
<sequence length="69" mass="7557">MSDGVLKELMAEIRLLREEVSDMHDSLDIAHQKIDGLSVLLTMLAGATVATEEDELAAMMDEIGEDNPQ</sequence>
<evidence type="ECO:0000313" key="1">
    <source>
        <dbReference type="EMBL" id="SFD82038.1"/>
    </source>
</evidence>
<gene>
    <name evidence="1" type="ORF">SAMN04515678_103186</name>
</gene>